<proteinExistence type="predicted"/>
<comment type="caution">
    <text evidence="2">The sequence shown here is derived from an EMBL/GenBank/DDBJ whole genome shotgun (WGS) entry which is preliminary data.</text>
</comment>
<organism evidence="2 3">
    <name type="scientific">Sphingobium yanoikuyae</name>
    <name type="common">Sphingomonas yanoikuyae</name>
    <dbReference type="NCBI Taxonomy" id="13690"/>
    <lineage>
        <taxon>Bacteria</taxon>
        <taxon>Pseudomonadati</taxon>
        <taxon>Pseudomonadota</taxon>
        <taxon>Alphaproteobacteria</taxon>
        <taxon>Sphingomonadales</taxon>
        <taxon>Sphingomonadaceae</taxon>
        <taxon>Sphingobium</taxon>
    </lineage>
</organism>
<evidence type="ECO:0000256" key="1">
    <source>
        <dbReference type="SAM" id="MobiDB-lite"/>
    </source>
</evidence>
<evidence type="ECO:0000313" key="3">
    <source>
        <dbReference type="Proteomes" id="UP001162318"/>
    </source>
</evidence>
<dbReference type="Proteomes" id="UP001162318">
    <property type="component" value="Unassembled WGS sequence"/>
</dbReference>
<feature type="region of interest" description="Disordered" evidence="1">
    <location>
        <begin position="74"/>
        <end position="96"/>
    </location>
</feature>
<dbReference type="RefSeq" id="WP_279727875.1">
    <property type="nucleotide sequence ID" value="NZ_JAOCKX010000018.1"/>
</dbReference>
<gene>
    <name evidence="2" type="ORF">N5J77_13985</name>
</gene>
<accession>A0AA43BCX8</accession>
<dbReference type="EMBL" id="JAOCKX010000018">
    <property type="protein sequence ID" value="MDH2132237.1"/>
    <property type="molecule type" value="Genomic_DNA"/>
</dbReference>
<name>A0AA43BCX8_SPHYA</name>
<protein>
    <submittedName>
        <fullName evidence="2">Uncharacterized protein</fullName>
    </submittedName>
</protein>
<reference evidence="2" key="1">
    <citation type="submission" date="2022-09" db="EMBL/GenBank/DDBJ databases">
        <title>Intensive care unit water sources are persistently colonized with multi-drug resistant bacteria and are the site of extensive horizontal gene transfer of antibiotic resistance genes.</title>
        <authorList>
            <person name="Diorio-Toth L."/>
        </authorList>
    </citation>
    <scope>NUCLEOTIDE SEQUENCE</scope>
    <source>
        <strain evidence="2">GD03659</strain>
    </source>
</reference>
<sequence length="96" mass="10158">MNGVICMFRHSGRTLLIAGSMAIGTAAPAQQAAHGSLLVGAVVVQPCRISSEQAAGNCGQYHYRMVKSSSDNGTVASLRSGNMDHSRQDDILSYEF</sequence>
<dbReference type="AlphaFoldDB" id="A0AA43BCX8"/>
<evidence type="ECO:0000313" key="2">
    <source>
        <dbReference type="EMBL" id="MDH2132237.1"/>
    </source>
</evidence>